<dbReference type="Pfam" id="PF06146">
    <property type="entry name" value="PsiE"/>
    <property type="match status" value="1"/>
</dbReference>
<evidence type="ECO:0000313" key="9">
    <source>
        <dbReference type="Proteomes" id="UP000004508"/>
    </source>
</evidence>
<evidence type="ECO:0000256" key="2">
    <source>
        <dbReference type="ARBA" id="ARBA00022475"/>
    </source>
</evidence>
<dbReference type="InParanoid" id="D6TC94"/>
<keyword evidence="4 7" id="KW-1133">Transmembrane helix</keyword>
<feature type="transmembrane region" description="Helical" evidence="7">
    <location>
        <begin position="157"/>
        <end position="181"/>
    </location>
</feature>
<feature type="compositionally biased region" description="Polar residues" evidence="6">
    <location>
        <begin position="13"/>
        <end position="26"/>
    </location>
</feature>
<dbReference type="EMBL" id="ADVG01000001">
    <property type="protein sequence ID" value="EFH89911.1"/>
    <property type="molecule type" value="Genomic_DNA"/>
</dbReference>
<comment type="caution">
    <text evidence="8">The sequence shown here is derived from an EMBL/GenBank/DDBJ whole genome shotgun (WGS) entry which is preliminary data.</text>
</comment>
<reference evidence="8 9" key="1">
    <citation type="journal article" date="2011" name="Stand. Genomic Sci.">
        <title>Non-contiguous finished genome sequence and contextual data of the filamentous soil bacterium Ktedonobacter racemifer type strain (SOSP1-21).</title>
        <authorList>
            <person name="Chang Y.J."/>
            <person name="Land M."/>
            <person name="Hauser L."/>
            <person name="Chertkov O."/>
            <person name="Del Rio T.G."/>
            <person name="Nolan M."/>
            <person name="Copeland A."/>
            <person name="Tice H."/>
            <person name="Cheng J.F."/>
            <person name="Lucas S."/>
            <person name="Han C."/>
            <person name="Goodwin L."/>
            <person name="Pitluck S."/>
            <person name="Ivanova N."/>
            <person name="Ovchinikova G."/>
            <person name="Pati A."/>
            <person name="Chen A."/>
            <person name="Palaniappan K."/>
            <person name="Mavromatis K."/>
            <person name="Liolios K."/>
            <person name="Brettin T."/>
            <person name="Fiebig A."/>
            <person name="Rohde M."/>
            <person name="Abt B."/>
            <person name="Goker M."/>
            <person name="Detter J.C."/>
            <person name="Woyke T."/>
            <person name="Bristow J."/>
            <person name="Eisen J.A."/>
            <person name="Markowitz V."/>
            <person name="Hugenholtz P."/>
            <person name="Kyrpides N.C."/>
            <person name="Klenk H.P."/>
            <person name="Lapidus A."/>
        </authorList>
    </citation>
    <scope>NUCLEOTIDE SEQUENCE [LARGE SCALE GENOMIC DNA]</scope>
    <source>
        <strain evidence="9">DSM 44963</strain>
    </source>
</reference>
<dbReference type="eggNOG" id="ENOG5030TPV">
    <property type="taxonomic scope" value="Bacteria"/>
</dbReference>
<dbReference type="AlphaFoldDB" id="D6TC94"/>
<gene>
    <name evidence="8" type="ORF">Krac_11500</name>
</gene>
<comment type="subcellular location">
    <subcellularLocation>
        <location evidence="1">Cell membrane</location>
        <topology evidence="1">Multi-pass membrane protein</topology>
    </subcellularLocation>
</comment>
<name>D6TC94_KTERA</name>
<dbReference type="OrthoDB" id="162960at2"/>
<keyword evidence="2" id="KW-1003">Cell membrane</keyword>
<evidence type="ECO:0000313" key="8">
    <source>
        <dbReference type="EMBL" id="EFH89911.1"/>
    </source>
</evidence>
<feature type="region of interest" description="Disordered" evidence="6">
    <location>
        <begin position="1"/>
        <end position="29"/>
    </location>
</feature>
<keyword evidence="5 7" id="KW-0472">Membrane</keyword>
<dbReference type="RefSeq" id="WP_007906866.1">
    <property type="nucleotide sequence ID" value="NZ_ADVG01000001.1"/>
</dbReference>
<feature type="transmembrane region" description="Helical" evidence="7">
    <location>
        <begin position="46"/>
        <end position="68"/>
    </location>
</feature>
<organism evidence="8 9">
    <name type="scientific">Ktedonobacter racemifer DSM 44963</name>
    <dbReference type="NCBI Taxonomy" id="485913"/>
    <lineage>
        <taxon>Bacteria</taxon>
        <taxon>Bacillati</taxon>
        <taxon>Chloroflexota</taxon>
        <taxon>Ktedonobacteria</taxon>
        <taxon>Ktedonobacterales</taxon>
        <taxon>Ktedonobacteraceae</taxon>
        <taxon>Ktedonobacter</taxon>
    </lineage>
</organism>
<proteinExistence type="predicted"/>
<feature type="transmembrane region" description="Helical" evidence="7">
    <location>
        <begin position="125"/>
        <end position="145"/>
    </location>
</feature>
<evidence type="ECO:0000256" key="7">
    <source>
        <dbReference type="SAM" id="Phobius"/>
    </source>
</evidence>
<dbReference type="Proteomes" id="UP000004508">
    <property type="component" value="Unassembled WGS sequence"/>
</dbReference>
<evidence type="ECO:0000256" key="6">
    <source>
        <dbReference type="SAM" id="MobiDB-lite"/>
    </source>
</evidence>
<accession>D6TC94</accession>
<evidence type="ECO:0000256" key="4">
    <source>
        <dbReference type="ARBA" id="ARBA00022989"/>
    </source>
</evidence>
<keyword evidence="9" id="KW-1185">Reference proteome</keyword>
<evidence type="ECO:0000256" key="1">
    <source>
        <dbReference type="ARBA" id="ARBA00004651"/>
    </source>
</evidence>
<dbReference type="GO" id="GO:0005886">
    <property type="term" value="C:plasma membrane"/>
    <property type="evidence" value="ECO:0007669"/>
    <property type="project" value="UniProtKB-SubCell"/>
</dbReference>
<dbReference type="STRING" id="485913.Krac_11500"/>
<dbReference type="InterPro" id="IPR020948">
    <property type="entry name" value="P_starv_induced_PsiE-like"/>
</dbReference>
<feature type="compositionally biased region" description="Basic and acidic residues" evidence="6">
    <location>
        <begin position="1"/>
        <end position="12"/>
    </location>
</feature>
<keyword evidence="3 7" id="KW-0812">Transmembrane</keyword>
<evidence type="ECO:0000256" key="5">
    <source>
        <dbReference type="ARBA" id="ARBA00023136"/>
    </source>
</evidence>
<feature type="transmembrane region" description="Helical" evidence="7">
    <location>
        <begin position="88"/>
        <end position="113"/>
    </location>
</feature>
<evidence type="ECO:0000256" key="3">
    <source>
        <dbReference type="ARBA" id="ARBA00022692"/>
    </source>
</evidence>
<protein>
    <submittedName>
        <fullName evidence="8">Uncharacterized protein</fullName>
    </submittedName>
</protein>
<sequence>MPDSQLDTHSDTAGKNAPTDQQPTTSEPEHRFSLISGSVLDRADGIIYAVVGACFLIGAICALCYSFWDFGTNITAAIGAGRGDPALLAKAIIQFVSDLLLVLIIMEVLGTVTHYLKSHATSLRPFLFIGIVSATRSILSIGARLSVEGSAVPSPEFTHAMIELGVSAAVILALGITLTLLSRMASHGGLSE</sequence>